<dbReference type="Proteomes" id="UP001169458">
    <property type="component" value="Unassembled WGS sequence"/>
</dbReference>
<dbReference type="Pfam" id="PF07728">
    <property type="entry name" value="AAA_5"/>
    <property type="match status" value="1"/>
</dbReference>
<evidence type="ECO:0000313" key="3">
    <source>
        <dbReference type="Proteomes" id="UP001169458"/>
    </source>
</evidence>
<sequence length="683" mass="79120">MELNEIDASSIKNICGNIMAESDFWYQKAIEAWTQWKDMSITDNELQNLLSIKYDDFCNSNDQRIAEIRKNLFTAVAYFDAKSKDKDTYNCYPDKRTVARTGIRQDDWVTRLLKYKLNNADMTPGIKNLVDYLDNPRDNFPIISEPHKRKIYNYFIGENVVPYSDKQFNLAMRNKFQGVIKCVNPDNYTAAVTKLIYYLRSKWDEKPVEIIKGLFVHERGDNWKQEFQKEIGNGKGCLWWHTLPVSYRKEIMEQLSSIIDDGGSFDFYYVKDNKAKYKARVIDFATAENYAEKYNEWKADNPIWIEEDLSDYNDGDHFAAIVFFVDKFCELKEQISLDNFVRYKNMKYSNRTGIAAFTRIINEDIKNMQDEYKKEIKETVNLLLTEKNLILQGAPGTGKTYNTAVIAVGLIDALPDGEGFDLPMNVSDHRQIMERYNELLSNKQIAFSTFHQSMDYEDFIEGLRPKVLNEQVIYEIHDGIFKRICNVAERNPKKNFVLIIDEINRGNVSKIFGELISLIEKDKRKSDDSIHGLTAILTYSGESFGVPANLYILGTMNTTDRSTGTLDYALRRRFVFKTMKADEYVVKAQDREIADVASNLFTQVKEFIVKYNSGDMEMDDLMIGHSYFLASNIGQLRNSLEYKIKPLVKEYVNDGILRLPRGKTLNDTFASWSNLLENGEDAG</sequence>
<keyword evidence="3" id="KW-1185">Reference proteome</keyword>
<organism evidence="2 3">
    <name type="scientific">Bacteroides gallinaceum</name>
    <dbReference type="NCBI Taxonomy" id="1462571"/>
    <lineage>
        <taxon>Bacteria</taxon>
        <taxon>Pseudomonadati</taxon>
        <taxon>Bacteroidota</taxon>
        <taxon>Bacteroidia</taxon>
        <taxon>Bacteroidales</taxon>
        <taxon>Bacteroidaceae</taxon>
        <taxon>Bacteroides</taxon>
    </lineage>
</organism>
<dbReference type="SMART" id="SM00382">
    <property type="entry name" value="AAA"/>
    <property type="match status" value="1"/>
</dbReference>
<dbReference type="InterPro" id="IPR003593">
    <property type="entry name" value="AAA+_ATPase"/>
</dbReference>
<dbReference type="PANTHER" id="PTHR37291">
    <property type="entry name" value="5-METHYLCYTOSINE-SPECIFIC RESTRICTION ENZYME B"/>
    <property type="match status" value="1"/>
</dbReference>
<gene>
    <name evidence="2" type="ORF">QUW60_12035</name>
</gene>
<dbReference type="RefSeq" id="WP_289560769.1">
    <property type="nucleotide sequence ID" value="NZ_JAUDEN010000024.1"/>
</dbReference>
<feature type="domain" description="AAA+ ATPase" evidence="1">
    <location>
        <begin position="385"/>
        <end position="580"/>
    </location>
</feature>
<reference evidence="2 3" key="1">
    <citation type="submission" date="2023-06" db="EMBL/GenBank/DDBJ databases">
        <authorList>
            <person name="Zeman M."/>
            <person name="Kubasova T."/>
            <person name="Jahodarova E."/>
            <person name="Nykrynova M."/>
            <person name="Rychlik I."/>
        </authorList>
    </citation>
    <scope>NUCLEOTIDE SEQUENCE [LARGE SCALE GENOMIC DNA]</scope>
    <source>
        <strain evidence="2 3">109_WCHN</strain>
    </source>
</reference>
<dbReference type="SUPFAM" id="SSF52540">
    <property type="entry name" value="P-loop containing nucleoside triphosphate hydrolases"/>
    <property type="match status" value="1"/>
</dbReference>
<comment type="caution">
    <text evidence="2">The sequence shown here is derived from an EMBL/GenBank/DDBJ whole genome shotgun (WGS) entry which is preliminary data.</text>
</comment>
<dbReference type="InterPro" id="IPR027417">
    <property type="entry name" value="P-loop_NTPase"/>
</dbReference>
<protein>
    <submittedName>
        <fullName evidence="2">AAA family ATPase</fullName>
    </submittedName>
</protein>
<dbReference type="EMBL" id="JAUDEN010000024">
    <property type="protein sequence ID" value="MDM8325945.1"/>
    <property type="molecule type" value="Genomic_DNA"/>
</dbReference>
<dbReference type="InterPro" id="IPR011704">
    <property type="entry name" value="ATPase_dyneun-rel_AAA"/>
</dbReference>
<evidence type="ECO:0000313" key="2">
    <source>
        <dbReference type="EMBL" id="MDM8325945.1"/>
    </source>
</evidence>
<dbReference type="InterPro" id="IPR052934">
    <property type="entry name" value="Methyl-DNA_Rec/Restrict_Enz"/>
</dbReference>
<reference evidence="3" key="2">
    <citation type="submission" date="2023-07" db="EMBL/GenBank/DDBJ databases">
        <title>Identification and characterization of horizontal gene transfer across gut microbiota members of farm animals based on homology search.</title>
        <authorList>
            <person name="Schwarzerova J."/>
            <person name="Nykrynova M."/>
            <person name="Jureckova K."/>
            <person name="Cejkova D."/>
            <person name="Rychlik I."/>
        </authorList>
    </citation>
    <scope>NUCLEOTIDE SEQUENCE [LARGE SCALE GENOMIC DNA]</scope>
    <source>
        <strain evidence="3">109_WCHN</strain>
    </source>
</reference>
<dbReference type="PANTHER" id="PTHR37291:SF1">
    <property type="entry name" value="TYPE IV METHYL-DIRECTED RESTRICTION ENZYME ECOKMCRB SUBUNIT"/>
    <property type="match status" value="1"/>
</dbReference>
<proteinExistence type="predicted"/>
<accession>A0ABT7VJV9</accession>
<dbReference type="Gene3D" id="3.40.50.300">
    <property type="entry name" value="P-loop containing nucleotide triphosphate hydrolases"/>
    <property type="match status" value="1"/>
</dbReference>
<evidence type="ECO:0000259" key="1">
    <source>
        <dbReference type="SMART" id="SM00382"/>
    </source>
</evidence>
<name>A0ABT7VJV9_9BACE</name>